<feature type="transmembrane region" description="Helical" evidence="7">
    <location>
        <begin position="429"/>
        <end position="447"/>
    </location>
</feature>
<comment type="caution">
    <text evidence="9">The sequence shown here is derived from an EMBL/GenBank/DDBJ whole genome shotgun (WGS) entry which is preliminary data.</text>
</comment>
<gene>
    <name evidence="9" type="ORF">FL622_05245</name>
</gene>
<evidence type="ECO:0000256" key="1">
    <source>
        <dbReference type="ARBA" id="ARBA00004651"/>
    </source>
</evidence>
<evidence type="ECO:0000256" key="3">
    <source>
        <dbReference type="ARBA" id="ARBA00022475"/>
    </source>
</evidence>
<dbReference type="SUPFAM" id="SSF48317">
    <property type="entry name" value="Acid phosphatase/Vanadium-dependent haloperoxidase"/>
    <property type="match status" value="1"/>
</dbReference>
<dbReference type="Pfam" id="PF01569">
    <property type="entry name" value="PAP2"/>
    <property type="match status" value="1"/>
</dbReference>
<dbReference type="CDD" id="cd03392">
    <property type="entry name" value="PAP2_like_2"/>
    <property type="match status" value="1"/>
</dbReference>
<feature type="transmembrane region" description="Helical" evidence="7">
    <location>
        <begin position="253"/>
        <end position="278"/>
    </location>
</feature>
<feature type="transmembrane region" description="Helical" evidence="7">
    <location>
        <begin position="331"/>
        <end position="352"/>
    </location>
</feature>
<dbReference type="GO" id="GO:0005886">
    <property type="term" value="C:plasma membrane"/>
    <property type="evidence" value="ECO:0007669"/>
    <property type="project" value="UniProtKB-SubCell"/>
</dbReference>
<dbReference type="Pfam" id="PF09335">
    <property type="entry name" value="VTT_dom"/>
    <property type="match status" value="1"/>
</dbReference>
<comment type="subcellular location">
    <subcellularLocation>
        <location evidence="1">Cell membrane</location>
        <topology evidence="1">Multi-pass membrane protein</topology>
    </subcellularLocation>
</comment>
<name>A0A550JHD4_9BACT</name>
<dbReference type="RefSeq" id="WP_092056740.1">
    <property type="nucleotide sequence ID" value="NZ_FOJJ01000023.1"/>
</dbReference>
<keyword evidence="6 7" id="KW-0472">Membrane</keyword>
<dbReference type="Proteomes" id="UP000317155">
    <property type="component" value="Unassembled WGS sequence"/>
</dbReference>
<dbReference type="InterPro" id="IPR000326">
    <property type="entry name" value="PAP2/HPO"/>
</dbReference>
<evidence type="ECO:0000256" key="4">
    <source>
        <dbReference type="ARBA" id="ARBA00022692"/>
    </source>
</evidence>
<feature type="transmembrane region" description="Helical" evidence="7">
    <location>
        <begin position="372"/>
        <end position="391"/>
    </location>
</feature>
<organism evidence="9 10">
    <name type="scientific">Trichloromonas acetexigens</name>
    <dbReference type="NCBI Taxonomy" id="38815"/>
    <lineage>
        <taxon>Bacteria</taxon>
        <taxon>Pseudomonadati</taxon>
        <taxon>Thermodesulfobacteriota</taxon>
        <taxon>Desulfuromonadia</taxon>
        <taxon>Desulfuromonadales</taxon>
        <taxon>Trichloromonadaceae</taxon>
        <taxon>Trichloromonas</taxon>
    </lineage>
</organism>
<sequence length="524" mass="58750">MEAWIQDFFHWLPTGALYYALVFLISFCESLAFAGIVVPGSTLIVFTGFLAANGKGAYVPLVLAATLGAILGDLLSYWLGARMGAALLARPLFKRYRGLFRKSQIFFLEHGGKSVFFGRFIGLIRPFIPFVAGYARMRPGLFALYAVISGILWGLAYPGLGYFFGASWQMVELWAGRFSYLLAALVVLLVGNHLFWRKLAPRLWSLGQRYRLRIAESWRNLLQRPAARRLKERHPGFWTFLADRFDPRHSAGLFLTAGFAGVLLFSVLFILLVGPFPHLDQSIHQSLARLRHPVADPIALLITYLGNGPVIALLGIGANLWLLLRRRYFSILLLTGGTLAGELLVYLFKLLFARPRPESPFIHLVMDLHGFPSAHAFVALVFYGLLVYMLLDSLNNLEKRFYLVVGGSLLTLLIGFSRLYLGVHWFSDVLGGYALAAAWLSLLITAGELRRRRAGEFPWGPPPARPALSPGRRRLLLALAAIPLLWALWDYVDYRLERDLGPRQRFTTTVESARMPADKPVSSP</sequence>
<keyword evidence="5 7" id="KW-1133">Transmembrane helix</keyword>
<feature type="transmembrane region" description="Helical" evidence="7">
    <location>
        <begin position="16"/>
        <end position="46"/>
    </location>
</feature>
<feature type="transmembrane region" description="Helical" evidence="7">
    <location>
        <begin position="116"/>
        <end position="135"/>
    </location>
</feature>
<feature type="transmembrane region" description="Helical" evidence="7">
    <location>
        <begin position="298"/>
        <end position="324"/>
    </location>
</feature>
<feature type="transmembrane region" description="Helical" evidence="7">
    <location>
        <begin position="475"/>
        <end position="492"/>
    </location>
</feature>
<dbReference type="PANTHER" id="PTHR30353">
    <property type="entry name" value="INNER MEMBRANE PROTEIN DEDA-RELATED"/>
    <property type="match status" value="1"/>
</dbReference>
<keyword evidence="3" id="KW-1003">Cell membrane</keyword>
<dbReference type="PANTHER" id="PTHR30353:SF15">
    <property type="entry name" value="INNER MEMBRANE PROTEIN YABI"/>
    <property type="match status" value="1"/>
</dbReference>
<evidence type="ECO:0000256" key="2">
    <source>
        <dbReference type="ARBA" id="ARBA00010792"/>
    </source>
</evidence>
<dbReference type="EMBL" id="VJVV01000003">
    <property type="protein sequence ID" value="TRO82594.1"/>
    <property type="molecule type" value="Genomic_DNA"/>
</dbReference>
<dbReference type="SMART" id="SM00014">
    <property type="entry name" value="acidPPc"/>
    <property type="match status" value="1"/>
</dbReference>
<feature type="transmembrane region" description="Helical" evidence="7">
    <location>
        <begin position="403"/>
        <end position="423"/>
    </location>
</feature>
<dbReference type="InterPro" id="IPR032818">
    <property type="entry name" value="DedA-like"/>
</dbReference>
<evidence type="ECO:0000313" key="9">
    <source>
        <dbReference type="EMBL" id="TRO82594.1"/>
    </source>
</evidence>
<evidence type="ECO:0000256" key="5">
    <source>
        <dbReference type="ARBA" id="ARBA00022989"/>
    </source>
</evidence>
<dbReference type="AlphaFoldDB" id="A0A550JHD4"/>
<evidence type="ECO:0000256" key="6">
    <source>
        <dbReference type="ARBA" id="ARBA00023136"/>
    </source>
</evidence>
<proteinExistence type="inferred from homology"/>
<evidence type="ECO:0000259" key="8">
    <source>
        <dbReference type="SMART" id="SM00014"/>
    </source>
</evidence>
<dbReference type="Gene3D" id="1.20.144.10">
    <property type="entry name" value="Phosphatidic acid phosphatase type 2/haloperoxidase"/>
    <property type="match status" value="1"/>
</dbReference>
<dbReference type="OrthoDB" id="9801622at2"/>
<reference evidence="9 10" key="1">
    <citation type="submission" date="2019-07" db="EMBL/GenBank/DDBJ databases">
        <title>Insights of Desulfuromonas acetexigens electromicrobiology.</title>
        <authorList>
            <person name="Katuri K."/>
            <person name="Sapireddy V."/>
            <person name="Shaw D.R."/>
            <person name="Saikaly P."/>
        </authorList>
    </citation>
    <scope>NUCLEOTIDE SEQUENCE [LARGE SCALE GENOMIC DNA]</scope>
    <source>
        <strain evidence="9 10">2873</strain>
    </source>
</reference>
<feature type="transmembrane region" description="Helical" evidence="7">
    <location>
        <begin position="142"/>
        <end position="165"/>
    </location>
</feature>
<keyword evidence="10" id="KW-1185">Reference proteome</keyword>
<feature type="transmembrane region" description="Helical" evidence="7">
    <location>
        <begin position="177"/>
        <end position="196"/>
    </location>
</feature>
<evidence type="ECO:0000313" key="10">
    <source>
        <dbReference type="Proteomes" id="UP000317155"/>
    </source>
</evidence>
<keyword evidence="4 7" id="KW-0812">Transmembrane</keyword>
<feature type="domain" description="Phosphatidic acid phosphatase type 2/haloperoxidase" evidence="8">
    <location>
        <begin position="331"/>
        <end position="444"/>
    </location>
</feature>
<dbReference type="InterPro" id="IPR032816">
    <property type="entry name" value="VTT_dom"/>
</dbReference>
<protein>
    <submittedName>
        <fullName evidence="9">Phosphatase PAP2 family protein</fullName>
    </submittedName>
</protein>
<comment type="similarity">
    <text evidence="2">Belongs to the DedA family.</text>
</comment>
<dbReference type="InterPro" id="IPR036938">
    <property type="entry name" value="PAP2/HPO_sf"/>
</dbReference>
<accession>A0A550JHD4</accession>
<evidence type="ECO:0000256" key="7">
    <source>
        <dbReference type="SAM" id="Phobius"/>
    </source>
</evidence>
<feature type="transmembrane region" description="Helical" evidence="7">
    <location>
        <begin position="58"/>
        <end position="79"/>
    </location>
</feature>